<dbReference type="STRING" id="564117.SAMN05216369_2221"/>
<evidence type="ECO:0000256" key="1">
    <source>
        <dbReference type="SAM" id="MobiDB-lite"/>
    </source>
</evidence>
<dbReference type="Proteomes" id="UP000184497">
    <property type="component" value="Unassembled WGS sequence"/>
</dbReference>
<organism evidence="3 4">
    <name type="scientific">Marinobacter antarcticus</name>
    <dbReference type="NCBI Taxonomy" id="564117"/>
    <lineage>
        <taxon>Bacteria</taxon>
        <taxon>Pseudomonadati</taxon>
        <taxon>Pseudomonadota</taxon>
        <taxon>Gammaproteobacteria</taxon>
        <taxon>Pseudomonadales</taxon>
        <taxon>Marinobacteraceae</taxon>
        <taxon>Marinobacter</taxon>
    </lineage>
</organism>
<feature type="region of interest" description="Disordered" evidence="1">
    <location>
        <begin position="1"/>
        <end position="20"/>
    </location>
</feature>
<dbReference type="Pfam" id="PF07238">
    <property type="entry name" value="PilZ"/>
    <property type="match status" value="1"/>
</dbReference>
<dbReference type="InterPro" id="IPR009875">
    <property type="entry name" value="PilZ_domain"/>
</dbReference>
<protein>
    <submittedName>
        <fullName evidence="3">PilZ domain-containing protein</fullName>
    </submittedName>
</protein>
<dbReference type="EMBL" id="FRAQ01000001">
    <property type="protein sequence ID" value="SHK47546.1"/>
    <property type="molecule type" value="Genomic_DNA"/>
</dbReference>
<evidence type="ECO:0000313" key="4">
    <source>
        <dbReference type="Proteomes" id="UP000184497"/>
    </source>
</evidence>
<evidence type="ECO:0000313" key="3">
    <source>
        <dbReference type="EMBL" id="SHK47546.1"/>
    </source>
</evidence>
<reference evidence="4" key="1">
    <citation type="submission" date="2016-11" db="EMBL/GenBank/DDBJ databases">
        <authorList>
            <person name="Varghese N."/>
            <person name="Submissions S."/>
        </authorList>
    </citation>
    <scope>NUCLEOTIDE SEQUENCE [LARGE SCALE GENOMIC DNA]</scope>
    <source>
        <strain evidence="4">CGMCC 1.10835</strain>
    </source>
</reference>
<dbReference type="OrthoDB" id="6182366at2"/>
<name>A0A1M6SSB7_9GAMM</name>
<dbReference type="AlphaFoldDB" id="A0A1M6SSB7"/>
<accession>A0A1M6SSB7</accession>
<dbReference type="Gene3D" id="2.40.10.220">
    <property type="entry name" value="predicted glycosyltransferase like domains"/>
    <property type="match status" value="1"/>
</dbReference>
<dbReference type="RefSeq" id="WP_072797317.1">
    <property type="nucleotide sequence ID" value="NZ_FRAQ01000001.1"/>
</dbReference>
<evidence type="ECO:0000259" key="2">
    <source>
        <dbReference type="Pfam" id="PF07238"/>
    </source>
</evidence>
<keyword evidence="4" id="KW-1185">Reference proteome</keyword>
<sequence>MKDTDYTFGTRDDPPGGQDNRLHYRLTARARVSLELEASDPERRGVPGTSGRELVCGVRDLSANGLRLLSGEQLSAGALLPASVSLGNQAEFFRLTVEVIWCRPDGPDYLVGLRIIDSDQTAYVEWAEAVATVMETF</sequence>
<dbReference type="GO" id="GO:0035438">
    <property type="term" value="F:cyclic-di-GMP binding"/>
    <property type="evidence" value="ECO:0007669"/>
    <property type="project" value="InterPro"/>
</dbReference>
<feature type="compositionally biased region" description="Basic and acidic residues" evidence="1">
    <location>
        <begin position="1"/>
        <end position="14"/>
    </location>
</feature>
<proteinExistence type="predicted"/>
<gene>
    <name evidence="3" type="ORF">SAMN05216369_2221</name>
</gene>
<dbReference type="SUPFAM" id="SSF141371">
    <property type="entry name" value="PilZ domain-like"/>
    <property type="match status" value="1"/>
</dbReference>
<feature type="domain" description="PilZ" evidence="2">
    <location>
        <begin position="21"/>
        <end position="121"/>
    </location>
</feature>